<organism evidence="2">
    <name type="scientific">uncultured Streptococcus sp</name>
    <dbReference type="NCBI Taxonomy" id="83427"/>
    <lineage>
        <taxon>Bacteria</taxon>
        <taxon>Bacillati</taxon>
        <taxon>Bacillota</taxon>
        <taxon>Bacilli</taxon>
        <taxon>Lactobacillales</taxon>
        <taxon>Streptococcaceae</taxon>
        <taxon>Streptococcus</taxon>
        <taxon>environmental samples</taxon>
    </lineage>
</organism>
<dbReference type="SUPFAM" id="SSF51445">
    <property type="entry name" value="(Trans)glycosidases"/>
    <property type="match status" value="1"/>
</dbReference>
<dbReference type="AlphaFoldDB" id="A0A060BIB8"/>
<dbReference type="Pfam" id="PF00128">
    <property type="entry name" value="Alpha-amylase"/>
    <property type="match status" value="1"/>
</dbReference>
<dbReference type="GO" id="GO:0005975">
    <property type="term" value="P:carbohydrate metabolic process"/>
    <property type="evidence" value="ECO:0007669"/>
    <property type="project" value="InterPro"/>
</dbReference>
<protein>
    <submittedName>
        <fullName evidence="2">CAZy families GH13 protein</fullName>
    </submittedName>
</protein>
<dbReference type="PANTHER" id="PTHR43447">
    <property type="entry name" value="ALPHA-AMYLASE"/>
    <property type="match status" value="1"/>
</dbReference>
<accession>A0A060BIB8</accession>
<dbReference type="Gene3D" id="3.20.20.80">
    <property type="entry name" value="Glycosidases"/>
    <property type="match status" value="1"/>
</dbReference>
<evidence type="ECO:0000259" key="1">
    <source>
        <dbReference type="Pfam" id="PF00128"/>
    </source>
</evidence>
<feature type="domain" description="Glycosyl hydrolase family 13 catalytic" evidence="1">
    <location>
        <begin position="33"/>
        <end position="107"/>
    </location>
</feature>
<proteinExistence type="predicted"/>
<dbReference type="EMBL" id="KF116518">
    <property type="protein sequence ID" value="AIA83763.1"/>
    <property type="molecule type" value="Genomic_DNA"/>
</dbReference>
<feature type="non-terminal residue" evidence="2">
    <location>
        <position position="1"/>
    </location>
</feature>
<reference evidence="2" key="1">
    <citation type="journal article" date="2013" name="Environ. Microbiol.">
        <title>Seasonally variable intestinal metagenomes of the red palm weevil (Rhynchophorus ferrugineus).</title>
        <authorList>
            <person name="Jia S."/>
            <person name="Zhang X."/>
            <person name="Zhang G."/>
            <person name="Yin A."/>
            <person name="Zhang S."/>
            <person name="Li F."/>
            <person name="Wang L."/>
            <person name="Zhao D."/>
            <person name="Yun Q."/>
            <person name="Tala"/>
            <person name="Wang J."/>
            <person name="Sun G."/>
            <person name="Baabdullah M."/>
            <person name="Yu X."/>
            <person name="Hu S."/>
            <person name="Al-Mssallem I.S."/>
            <person name="Yu J."/>
        </authorList>
    </citation>
    <scope>NUCLEOTIDE SEQUENCE</scope>
</reference>
<sequence length="131" mass="14704">PLMQNGTMLQGFSWYLPADGKHWQHLAALAPELAHMGISAIWLPPAYKTVDGASGVGYGVYDLWDLGEFEQCGSRRTKYGTKEDYLFAIKQLQQLGIQVLVDVVLNQRFGGDECEQVPAFEVDPDDRKTKR</sequence>
<dbReference type="InterPro" id="IPR006047">
    <property type="entry name" value="GH13_cat_dom"/>
</dbReference>
<name>A0A060BIB8_9STRE</name>
<evidence type="ECO:0000313" key="2">
    <source>
        <dbReference type="EMBL" id="AIA83763.1"/>
    </source>
</evidence>
<dbReference type="InterPro" id="IPR017853">
    <property type="entry name" value="GH"/>
</dbReference>